<dbReference type="Proteomes" id="UP000036756">
    <property type="component" value="Unassembled WGS sequence"/>
</dbReference>
<evidence type="ECO:0000313" key="2">
    <source>
        <dbReference type="EMBL" id="KMT20862.1"/>
    </source>
</evidence>
<dbReference type="PROSITE" id="PS51502">
    <property type="entry name" value="S_R_A_B_BARREL"/>
    <property type="match status" value="1"/>
</dbReference>
<dbReference type="Pfam" id="PF07876">
    <property type="entry name" value="Dabb"/>
    <property type="match status" value="1"/>
</dbReference>
<dbReference type="Gene3D" id="3.30.70.100">
    <property type="match status" value="1"/>
</dbReference>
<reference evidence="2 3" key="1">
    <citation type="submission" date="2015-06" db="EMBL/GenBank/DDBJ databases">
        <title>Draft genome sequence of the purine-degrading Clostridium cylindrosporum HC-1 (DSM 605).</title>
        <authorList>
            <person name="Poehlein A."/>
            <person name="Schiel-Bengelsdorf B."/>
            <person name="Bengelsdorf F."/>
            <person name="Daniel R."/>
            <person name="Duerre P."/>
        </authorList>
    </citation>
    <scope>NUCLEOTIDE SEQUENCE [LARGE SCALE GENOMIC DNA]</scope>
    <source>
        <strain evidence="2 3">DSM 605</strain>
    </source>
</reference>
<dbReference type="RefSeq" id="WP_048571265.1">
    <property type="nucleotide sequence ID" value="NZ_LFVU01000028.1"/>
</dbReference>
<dbReference type="PANTHER" id="PTHR37832">
    <property type="entry name" value="BLL2683 PROTEIN"/>
    <property type="match status" value="1"/>
</dbReference>
<dbReference type="STRING" id="1121307.CLCY_1c00960"/>
<dbReference type="EMBL" id="LFVU01000028">
    <property type="protein sequence ID" value="KMT20862.1"/>
    <property type="molecule type" value="Genomic_DNA"/>
</dbReference>
<feature type="domain" description="Stress-response A/B barrel" evidence="1">
    <location>
        <begin position="2"/>
        <end position="98"/>
    </location>
</feature>
<accession>A0A0J8D4W6</accession>
<evidence type="ECO:0000259" key="1">
    <source>
        <dbReference type="PROSITE" id="PS51502"/>
    </source>
</evidence>
<dbReference type="OrthoDB" id="9808130at2"/>
<dbReference type="InterPro" id="IPR011008">
    <property type="entry name" value="Dimeric_a/b-barrel"/>
</dbReference>
<dbReference type="SUPFAM" id="SSF54909">
    <property type="entry name" value="Dimeric alpha+beta barrel"/>
    <property type="match status" value="1"/>
</dbReference>
<evidence type="ECO:0000313" key="3">
    <source>
        <dbReference type="Proteomes" id="UP000036756"/>
    </source>
</evidence>
<dbReference type="AlphaFoldDB" id="A0A0J8D4W6"/>
<proteinExistence type="predicted"/>
<organism evidence="2 3">
    <name type="scientific">Clostridium cylindrosporum DSM 605</name>
    <dbReference type="NCBI Taxonomy" id="1121307"/>
    <lineage>
        <taxon>Bacteria</taxon>
        <taxon>Bacillati</taxon>
        <taxon>Bacillota</taxon>
        <taxon>Clostridia</taxon>
        <taxon>Eubacteriales</taxon>
        <taxon>Clostridiaceae</taxon>
        <taxon>Clostridium</taxon>
    </lineage>
</organism>
<sequence>MIRHTVMWKLKDSALDASKIENATKLKNMLENLKHDIKEIVSIEVGIDSTDNDDNYDVVLYSEFETLDDLNTYQNHPKHVEVGKFVAQIRESRVCVDHII</sequence>
<dbReference type="SMART" id="SM00886">
    <property type="entry name" value="Dabb"/>
    <property type="match status" value="1"/>
</dbReference>
<keyword evidence="3" id="KW-1185">Reference proteome</keyword>
<dbReference type="InterPro" id="IPR013097">
    <property type="entry name" value="Dabb"/>
</dbReference>
<dbReference type="PANTHER" id="PTHR37832:SF1">
    <property type="entry name" value="STRESS-RESPONSE A_B BARREL DOMAIN-CONTAINING PROTEIN"/>
    <property type="match status" value="1"/>
</dbReference>
<comment type="caution">
    <text evidence="2">The sequence shown here is derived from an EMBL/GenBank/DDBJ whole genome shotgun (WGS) entry which is preliminary data.</text>
</comment>
<gene>
    <name evidence="2" type="ORF">CLCY_1c00960</name>
</gene>
<name>A0A0J8D4W6_CLOCY</name>
<protein>
    <submittedName>
        <fullName evidence="2">Stress responsive A/B barrel domain-containing protein</fullName>
    </submittedName>
</protein>
<dbReference type="PATRIC" id="fig|1121307.3.peg.457"/>